<dbReference type="InterPro" id="IPR050153">
    <property type="entry name" value="Metal_Ion_Import_ABC"/>
</dbReference>
<comment type="similarity">
    <text evidence="9">Belongs to the ABC transporter superfamily. Vitamin B12 importer (TC 3.A.1.13.1) family.</text>
</comment>
<keyword evidence="7 9" id="KW-1278">Translocase</keyword>
<keyword evidence="6 9" id="KW-0067">ATP-binding</keyword>
<organism evidence="11 12">
    <name type="scientific">Candidatus Pantoea multigeneris</name>
    <dbReference type="NCBI Taxonomy" id="2608357"/>
    <lineage>
        <taxon>Bacteria</taxon>
        <taxon>Pseudomonadati</taxon>
        <taxon>Pseudomonadota</taxon>
        <taxon>Gammaproteobacteria</taxon>
        <taxon>Enterobacterales</taxon>
        <taxon>Erwiniaceae</taxon>
        <taxon>Pantoea</taxon>
    </lineage>
</organism>
<keyword evidence="12" id="KW-1185">Reference proteome</keyword>
<keyword evidence="4" id="KW-0997">Cell inner membrane</keyword>
<keyword evidence="2 9" id="KW-0813">Transport</keyword>
<evidence type="ECO:0000313" key="12">
    <source>
        <dbReference type="Proteomes" id="UP001515683"/>
    </source>
</evidence>
<dbReference type="InterPro" id="IPR027417">
    <property type="entry name" value="P-loop_NTPase"/>
</dbReference>
<comment type="caution">
    <text evidence="11">The sequence shown here is derived from an EMBL/GenBank/DDBJ whole genome shotgun (WGS) entry which is preliminary data.</text>
</comment>
<dbReference type="NCBIfam" id="NF002981">
    <property type="entry name" value="PRK03695.1"/>
    <property type="match status" value="1"/>
</dbReference>
<dbReference type="EMBL" id="VWXF01000001">
    <property type="protein sequence ID" value="NIF20083.1"/>
    <property type="molecule type" value="Genomic_DNA"/>
</dbReference>
<protein>
    <recommendedName>
        <fullName evidence="9">Vitamin B12 import ATP-binding protein BtuD</fullName>
        <ecNumber evidence="9">7.6.2.8</ecNumber>
    </recommendedName>
    <alternativeName>
        <fullName evidence="9">Vitamin B12-transporting ATPase</fullName>
    </alternativeName>
</protein>
<dbReference type="PANTHER" id="PTHR42734">
    <property type="entry name" value="METAL TRANSPORT SYSTEM ATP-BINDING PROTEIN TM_0124-RELATED"/>
    <property type="match status" value="1"/>
</dbReference>
<reference evidence="11 12" key="1">
    <citation type="journal article" date="2019" name="bioRxiv">
        <title>Bacteria contribute to plant secondary compound degradation in a generalist herbivore system.</title>
        <authorList>
            <person name="Francoeur C.B."/>
            <person name="Khadempour L."/>
            <person name="Moreira-Soto R.D."/>
            <person name="Gotting K."/>
            <person name="Book A.J."/>
            <person name="Pinto-Tomas A.A."/>
            <person name="Keefover-Ring K."/>
            <person name="Currie C.R."/>
        </authorList>
    </citation>
    <scope>NUCLEOTIDE SEQUENCE [LARGE SCALE GENOMIC DNA]</scope>
    <source>
        <strain evidence="11">Acro-835</strain>
    </source>
</reference>
<dbReference type="InterPro" id="IPR003439">
    <property type="entry name" value="ABC_transporter-like_ATP-bd"/>
</dbReference>
<dbReference type="SMART" id="SM00382">
    <property type="entry name" value="AAA"/>
    <property type="match status" value="1"/>
</dbReference>
<evidence type="ECO:0000256" key="7">
    <source>
        <dbReference type="ARBA" id="ARBA00022967"/>
    </source>
</evidence>
<dbReference type="InterPro" id="IPR003593">
    <property type="entry name" value="AAA+_ATPase"/>
</dbReference>
<feature type="domain" description="ABC transporter" evidence="10">
    <location>
        <begin position="3"/>
        <end position="233"/>
    </location>
</feature>
<dbReference type="InterPro" id="IPR017871">
    <property type="entry name" value="ABC_transporter-like_CS"/>
</dbReference>
<comment type="similarity">
    <text evidence="1">Belongs to the ABC transporter superfamily. Drug exporter-2 (TC 3.A.1.117) family.</text>
</comment>
<dbReference type="RefSeq" id="WP_167011896.1">
    <property type="nucleotide sequence ID" value="NZ_VWXF01000001.1"/>
</dbReference>
<dbReference type="PROSITE" id="PS00211">
    <property type="entry name" value="ABC_TRANSPORTER_1"/>
    <property type="match status" value="1"/>
</dbReference>
<keyword evidence="5 9" id="KW-0547">Nucleotide-binding</keyword>
<dbReference type="Pfam" id="PF00005">
    <property type="entry name" value="ABC_tran"/>
    <property type="match status" value="1"/>
</dbReference>
<keyword evidence="3 9" id="KW-1003">Cell membrane</keyword>
<accession>A0ABX0R6T6</accession>
<dbReference type="EC" id="7.6.2.8" evidence="9"/>
<evidence type="ECO:0000256" key="4">
    <source>
        <dbReference type="ARBA" id="ARBA00022519"/>
    </source>
</evidence>
<sequence>MPLVLKDALVPGRLSATSATLSHGVLLHLLGPNGAGKSTLLSAMAGLQPVQGDIWLEGRQLEQWSRAELAKVRAWLPQQQPAPSSMPVYHYLQLHQQSSGVAQSAQLETLLKRLQLHDKLARNITQLSGGEWQRVRLAAVLLQCDPVCNSAGKLLIMDEPLTGLDIAQQKMMDTVIKALCEQGVTVITSGHDLNHSLHHADEVWLMGEGTIIAQGTPQQVMTPARLSRLYGLAFRLVEFEQQPWLLSTV</sequence>
<dbReference type="PROSITE" id="PS50893">
    <property type="entry name" value="ABC_TRANSPORTER_2"/>
    <property type="match status" value="1"/>
</dbReference>
<evidence type="ECO:0000256" key="6">
    <source>
        <dbReference type="ARBA" id="ARBA00022840"/>
    </source>
</evidence>
<gene>
    <name evidence="9 11" type="primary">btuD</name>
    <name evidence="11" type="ORF">F3J40_00420</name>
</gene>
<dbReference type="PANTHER" id="PTHR42734:SF18">
    <property type="entry name" value="VITAMIN B12 IMPORT ATP-BINDING PROTEIN BTUD"/>
    <property type="match status" value="1"/>
</dbReference>
<evidence type="ECO:0000256" key="8">
    <source>
        <dbReference type="ARBA" id="ARBA00023136"/>
    </source>
</evidence>
<evidence type="ECO:0000259" key="10">
    <source>
        <dbReference type="PROSITE" id="PS50893"/>
    </source>
</evidence>
<comment type="subunit">
    <text evidence="9">The complex is composed of two ATP-binding proteins (BtuD), two transmembrane proteins (BtuC) and a solute-binding protein (BtuF).</text>
</comment>
<name>A0ABX0R6T6_9GAMM</name>
<evidence type="ECO:0000256" key="9">
    <source>
        <dbReference type="HAMAP-Rule" id="MF_01005"/>
    </source>
</evidence>
<feature type="binding site" evidence="9">
    <location>
        <begin position="31"/>
        <end position="38"/>
    </location>
    <ligand>
        <name>ATP</name>
        <dbReference type="ChEBI" id="CHEBI:30616"/>
    </ligand>
</feature>
<comment type="subcellular location">
    <subcellularLocation>
        <location evidence="9">Cell membrane</location>
        <topology evidence="9">Peripheral membrane protein</topology>
    </subcellularLocation>
</comment>
<comment type="function">
    <text evidence="9">Part of the ABC transporter complex BtuCDF involved in vitamin B12 import. Responsible for energy coupling to the transport system.</text>
</comment>
<dbReference type="Proteomes" id="UP001515683">
    <property type="component" value="Unassembled WGS sequence"/>
</dbReference>
<dbReference type="HAMAP" id="MF_01005">
    <property type="entry name" value="BtuD"/>
    <property type="match status" value="1"/>
</dbReference>
<dbReference type="GO" id="GO:0005524">
    <property type="term" value="F:ATP binding"/>
    <property type="evidence" value="ECO:0007669"/>
    <property type="project" value="UniProtKB-KW"/>
</dbReference>
<dbReference type="InterPro" id="IPR023693">
    <property type="entry name" value="ABC_transptr_BtuD"/>
</dbReference>
<evidence type="ECO:0000313" key="11">
    <source>
        <dbReference type="EMBL" id="NIF20083.1"/>
    </source>
</evidence>
<dbReference type="CDD" id="cd03214">
    <property type="entry name" value="ABC_Iron-Siderophores_B12_Hemin"/>
    <property type="match status" value="1"/>
</dbReference>
<evidence type="ECO:0000256" key="2">
    <source>
        <dbReference type="ARBA" id="ARBA00022448"/>
    </source>
</evidence>
<dbReference type="SUPFAM" id="SSF52540">
    <property type="entry name" value="P-loop containing nucleoside triphosphate hydrolases"/>
    <property type="match status" value="1"/>
</dbReference>
<comment type="catalytic activity">
    <reaction evidence="9">
        <text>an R-cob(III)alamin(out) + ATP + H2O = an R-cob(III)alamin(in) + ADP + phosphate + H(+)</text>
        <dbReference type="Rhea" id="RHEA:17873"/>
        <dbReference type="ChEBI" id="CHEBI:15377"/>
        <dbReference type="ChEBI" id="CHEBI:15378"/>
        <dbReference type="ChEBI" id="CHEBI:30616"/>
        <dbReference type="ChEBI" id="CHEBI:43474"/>
        <dbReference type="ChEBI" id="CHEBI:140785"/>
        <dbReference type="ChEBI" id="CHEBI:456216"/>
        <dbReference type="EC" id="7.6.2.8"/>
    </reaction>
</comment>
<dbReference type="Gene3D" id="3.40.50.300">
    <property type="entry name" value="P-loop containing nucleotide triphosphate hydrolases"/>
    <property type="match status" value="1"/>
</dbReference>
<evidence type="ECO:0000256" key="5">
    <source>
        <dbReference type="ARBA" id="ARBA00022741"/>
    </source>
</evidence>
<proteinExistence type="inferred from homology"/>
<evidence type="ECO:0000256" key="1">
    <source>
        <dbReference type="ARBA" id="ARBA00006526"/>
    </source>
</evidence>
<keyword evidence="8 9" id="KW-0472">Membrane</keyword>
<evidence type="ECO:0000256" key="3">
    <source>
        <dbReference type="ARBA" id="ARBA00022475"/>
    </source>
</evidence>